<accession>A0A8J8FAN3</accession>
<dbReference type="RefSeq" id="WP_171605985.1">
    <property type="nucleotide sequence ID" value="NZ_WHPF01000001.1"/>
</dbReference>
<keyword evidence="6" id="KW-0472">Membrane</keyword>
<dbReference type="InterPro" id="IPR051906">
    <property type="entry name" value="TolC-like"/>
</dbReference>
<dbReference type="AlphaFoldDB" id="A0A8J8FAN3"/>
<dbReference type="GO" id="GO:0015288">
    <property type="term" value="F:porin activity"/>
    <property type="evidence" value="ECO:0007669"/>
    <property type="project" value="TreeGrafter"/>
</dbReference>
<name>A0A8J8FAN3_9BACT</name>
<evidence type="ECO:0000256" key="7">
    <source>
        <dbReference type="ARBA" id="ARBA00023237"/>
    </source>
</evidence>
<reference evidence="9" key="1">
    <citation type="submission" date="2019-10" db="EMBL/GenBank/DDBJ databases">
        <title>Draft genome sequence of Panacibacter sp. KCS-6.</title>
        <authorList>
            <person name="Yim K.J."/>
        </authorList>
    </citation>
    <scope>NUCLEOTIDE SEQUENCE</scope>
    <source>
        <strain evidence="9">KCS-6</strain>
    </source>
</reference>
<proteinExistence type="inferred from homology"/>
<keyword evidence="5" id="KW-0812">Transmembrane</keyword>
<dbReference type="SUPFAM" id="SSF56954">
    <property type="entry name" value="Outer membrane efflux proteins (OEP)"/>
    <property type="match status" value="1"/>
</dbReference>
<sequence length="469" mass="52085">MNLRTGIMLVGCLGLQVTGWAQKDSAVTVHSFTVQQCVEYGLKNNLQVKNALLDVQIQEQTNKNITAMAYPQINGSLGTTHFPNVAVQSFPNFIAAATYGVLALEGVKDGNGNTIVPPSDFGFVQAAFGTKWNASAGITLSQILFDGQVFVGLQARQTSMDFQRKAVDVTNDAIKVNIYKIYYQLVASKIQTDQIDANISRLEKLKHDANELFKNGFAEKLDVDKVVVQLANLQTERTNLQKVIDNGYLGLKYLIGMPIKDSLVLTDGITDEKIKEGLLNEGVYDYKDRNDFQYLQLAKRLNEYNIKRYQLTKLPSANLNASYSKIAQRNSFSFFGKGDWFASSFVGLSINVPIFAGLAKNASIQKSRLELKQTENQLDNLKNSIDNDVAAATNNFKNAILTLDFQKQNMALAEKVYDQSKKKYEIGTGSNTEINNAQTDLRIAQNNYVNALYNAIIARVDYLKAVGKL</sequence>
<dbReference type="GO" id="GO:1990281">
    <property type="term" value="C:efflux pump complex"/>
    <property type="evidence" value="ECO:0007669"/>
    <property type="project" value="TreeGrafter"/>
</dbReference>
<evidence type="ECO:0000256" key="8">
    <source>
        <dbReference type="SAM" id="Coils"/>
    </source>
</evidence>
<evidence type="ECO:0000313" key="9">
    <source>
        <dbReference type="EMBL" id="NNV54072.1"/>
    </source>
</evidence>
<evidence type="ECO:0000256" key="1">
    <source>
        <dbReference type="ARBA" id="ARBA00004442"/>
    </source>
</evidence>
<protein>
    <submittedName>
        <fullName evidence="9">TolC family protein</fullName>
    </submittedName>
</protein>
<keyword evidence="3" id="KW-0813">Transport</keyword>
<dbReference type="Proteomes" id="UP000598971">
    <property type="component" value="Unassembled WGS sequence"/>
</dbReference>
<evidence type="ECO:0000256" key="5">
    <source>
        <dbReference type="ARBA" id="ARBA00022692"/>
    </source>
</evidence>
<gene>
    <name evidence="9" type="ORF">GD597_01285</name>
</gene>
<dbReference type="EMBL" id="WHPF01000001">
    <property type="protein sequence ID" value="NNV54072.1"/>
    <property type="molecule type" value="Genomic_DNA"/>
</dbReference>
<evidence type="ECO:0000256" key="2">
    <source>
        <dbReference type="ARBA" id="ARBA00007613"/>
    </source>
</evidence>
<comment type="caution">
    <text evidence="9">The sequence shown here is derived from an EMBL/GenBank/DDBJ whole genome shotgun (WGS) entry which is preliminary data.</text>
</comment>
<dbReference type="InterPro" id="IPR003423">
    <property type="entry name" value="OMP_efflux"/>
</dbReference>
<evidence type="ECO:0000256" key="6">
    <source>
        <dbReference type="ARBA" id="ARBA00023136"/>
    </source>
</evidence>
<feature type="coiled-coil region" evidence="8">
    <location>
        <begin position="364"/>
        <end position="391"/>
    </location>
</feature>
<keyword evidence="10" id="KW-1185">Reference proteome</keyword>
<organism evidence="9 10">
    <name type="scientific">Limnovirga soli</name>
    <dbReference type="NCBI Taxonomy" id="2656915"/>
    <lineage>
        <taxon>Bacteria</taxon>
        <taxon>Pseudomonadati</taxon>
        <taxon>Bacteroidota</taxon>
        <taxon>Chitinophagia</taxon>
        <taxon>Chitinophagales</taxon>
        <taxon>Chitinophagaceae</taxon>
        <taxon>Limnovirga</taxon>
    </lineage>
</organism>
<comment type="subcellular location">
    <subcellularLocation>
        <location evidence="1">Cell outer membrane</location>
    </subcellularLocation>
</comment>
<evidence type="ECO:0000313" key="10">
    <source>
        <dbReference type="Proteomes" id="UP000598971"/>
    </source>
</evidence>
<dbReference type="PANTHER" id="PTHR30026:SF20">
    <property type="entry name" value="OUTER MEMBRANE PROTEIN TOLC"/>
    <property type="match status" value="1"/>
</dbReference>
<evidence type="ECO:0000256" key="3">
    <source>
        <dbReference type="ARBA" id="ARBA00022448"/>
    </source>
</evidence>
<keyword evidence="4" id="KW-1134">Transmembrane beta strand</keyword>
<keyword evidence="7" id="KW-0998">Cell outer membrane</keyword>
<dbReference type="PANTHER" id="PTHR30026">
    <property type="entry name" value="OUTER MEMBRANE PROTEIN TOLC"/>
    <property type="match status" value="1"/>
</dbReference>
<comment type="similarity">
    <text evidence="2">Belongs to the outer membrane factor (OMF) (TC 1.B.17) family.</text>
</comment>
<dbReference type="GO" id="GO:0009279">
    <property type="term" value="C:cell outer membrane"/>
    <property type="evidence" value="ECO:0007669"/>
    <property type="project" value="UniProtKB-SubCell"/>
</dbReference>
<dbReference type="GO" id="GO:0015562">
    <property type="term" value="F:efflux transmembrane transporter activity"/>
    <property type="evidence" value="ECO:0007669"/>
    <property type="project" value="InterPro"/>
</dbReference>
<dbReference type="Gene3D" id="1.20.1600.10">
    <property type="entry name" value="Outer membrane efflux proteins (OEP)"/>
    <property type="match status" value="1"/>
</dbReference>
<dbReference type="Pfam" id="PF02321">
    <property type="entry name" value="OEP"/>
    <property type="match status" value="1"/>
</dbReference>
<keyword evidence="8" id="KW-0175">Coiled coil</keyword>
<evidence type="ECO:0000256" key="4">
    <source>
        <dbReference type="ARBA" id="ARBA00022452"/>
    </source>
</evidence>